<evidence type="ECO:0000313" key="2">
    <source>
        <dbReference type="EMBL" id="HJC51223.1"/>
    </source>
</evidence>
<keyword evidence="1" id="KW-0472">Membrane</keyword>
<proteinExistence type="predicted"/>
<reference evidence="2" key="1">
    <citation type="journal article" date="2021" name="PeerJ">
        <title>Extensive microbial diversity within the chicken gut microbiome revealed by metagenomics and culture.</title>
        <authorList>
            <person name="Gilroy R."/>
            <person name="Ravi A."/>
            <person name="Getino M."/>
            <person name="Pursley I."/>
            <person name="Horton D.L."/>
            <person name="Alikhan N.F."/>
            <person name="Baker D."/>
            <person name="Gharbi K."/>
            <person name="Hall N."/>
            <person name="Watson M."/>
            <person name="Adriaenssens E.M."/>
            <person name="Foster-Nyarko E."/>
            <person name="Jarju S."/>
            <person name="Secka A."/>
            <person name="Antonio M."/>
            <person name="Oren A."/>
            <person name="Chaudhuri R.R."/>
            <person name="La Ragione R."/>
            <person name="Hildebrand F."/>
            <person name="Pallen M.J."/>
        </authorList>
    </citation>
    <scope>NUCLEOTIDE SEQUENCE</scope>
    <source>
        <strain evidence="2">ChiSjej3B21-8574</strain>
    </source>
</reference>
<accession>A0A9D2T8Q6</accession>
<comment type="caution">
    <text evidence="2">The sequence shown here is derived from an EMBL/GenBank/DDBJ whole genome shotgun (WGS) entry which is preliminary data.</text>
</comment>
<feature type="transmembrane region" description="Helical" evidence="1">
    <location>
        <begin position="70"/>
        <end position="91"/>
    </location>
</feature>
<dbReference type="AlphaFoldDB" id="A0A9D2T8Q6"/>
<feature type="transmembrane region" description="Helical" evidence="1">
    <location>
        <begin position="103"/>
        <end position="119"/>
    </location>
</feature>
<sequence>MKPGRKGIYVLQSLIISYIMTGIILCLLAFVMYQLKSGTKIADVGVTVTYILASMAAGWIAGRRIGRRKFLWGMAAGLLYFAILICVSAVLHPGEALITGERITVLLLCAAGGMLGGMLG</sequence>
<dbReference type="Pfam" id="PF12670">
    <property type="entry name" value="DUF3792"/>
    <property type="match status" value="1"/>
</dbReference>
<dbReference type="NCBIfam" id="TIGR04086">
    <property type="entry name" value="TIGR04086_membr"/>
    <property type="match status" value="1"/>
</dbReference>
<dbReference type="EMBL" id="DWWD01000046">
    <property type="protein sequence ID" value="HJC51223.1"/>
    <property type="molecule type" value="Genomic_DNA"/>
</dbReference>
<name>A0A9D2T8Q6_9FIRM</name>
<evidence type="ECO:0000313" key="3">
    <source>
        <dbReference type="Proteomes" id="UP000823904"/>
    </source>
</evidence>
<keyword evidence="1" id="KW-0812">Transmembrane</keyword>
<keyword evidence="1" id="KW-1133">Transmembrane helix</keyword>
<feature type="transmembrane region" description="Helical" evidence="1">
    <location>
        <begin position="41"/>
        <end position="61"/>
    </location>
</feature>
<reference evidence="2" key="2">
    <citation type="submission" date="2021-04" db="EMBL/GenBank/DDBJ databases">
        <authorList>
            <person name="Gilroy R."/>
        </authorList>
    </citation>
    <scope>NUCLEOTIDE SEQUENCE</scope>
    <source>
        <strain evidence="2">ChiSjej3B21-8574</strain>
    </source>
</reference>
<dbReference type="Proteomes" id="UP000823904">
    <property type="component" value="Unassembled WGS sequence"/>
</dbReference>
<organism evidence="2 3">
    <name type="scientific">Candidatus Anaerostipes avistercoris</name>
    <dbReference type="NCBI Taxonomy" id="2838462"/>
    <lineage>
        <taxon>Bacteria</taxon>
        <taxon>Bacillati</taxon>
        <taxon>Bacillota</taxon>
        <taxon>Clostridia</taxon>
        <taxon>Lachnospirales</taxon>
        <taxon>Lachnospiraceae</taxon>
        <taxon>Anaerostipes</taxon>
    </lineage>
</organism>
<protein>
    <submittedName>
        <fullName evidence="2">TIGR04086 family membrane protein</fullName>
    </submittedName>
</protein>
<gene>
    <name evidence="2" type="ORF">H9754_11780</name>
</gene>
<feature type="transmembrane region" description="Helical" evidence="1">
    <location>
        <begin position="7"/>
        <end position="35"/>
    </location>
</feature>
<dbReference type="InterPro" id="IPR023804">
    <property type="entry name" value="DUF3792_TM"/>
</dbReference>
<evidence type="ECO:0000256" key="1">
    <source>
        <dbReference type="SAM" id="Phobius"/>
    </source>
</evidence>